<feature type="compositionally biased region" description="Basic and acidic residues" evidence="1">
    <location>
        <begin position="149"/>
        <end position="161"/>
    </location>
</feature>
<feature type="compositionally biased region" description="Basic residues" evidence="1">
    <location>
        <begin position="162"/>
        <end position="190"/>
    </location>
</feature>
<feature type="compositionally biased region" description="Basic residues" evidence="1">
    <location>
        <begin position="1"/>
        <end position="11"/>
    </location>
</feature>
<name>A0A6J4KXB5_9BACT</name>
<feature type="compositionally biased region" description="Basic residues" evidence="1">
    <location>
        <begin position="39"/>
        <end position="51"/>
    </location>
</feature>
<proteinExistence type="predicted"/>
<keyword evidence="2" id="KW-0031">Aminopeptidase</keyword>
<dbReference type="EC" id="3.4.11.19" evidence="2"/>
<feature type="compositionally biased region" description="Low complexity" evidence="1">
    <location>
        <begin position="223"/>
        <end position="232"/>
    </location>
</feature>
<dbReference type="GO" id="GO:0004177">
    <property type="term" value="F:aminopeptidase activity"/>
    <property type="evidence" value="ECO:0007669"/>
    <property type="project" value="UniProtKB-KW"/>
</dbReference>
<gene>
    <name evidence="2" type="ORF">AVDCRST_MAG89-1383</name>
</gene>
<feature type="non-terminal residue" evidence="2">
    <location>
        <position position="1"/>
    </location>
</feature>
<keyword evidence="2" id="KW-0378">Hydrolase</keyword>
<protein>
    <submittedName>
        <fullName evidence="2">D-aminopeptidase</fullName>
        <ecNumber evidence="2">3.4.11.19</ecNumber>
    </submittedName>
</protein>
<feature type="compositionally biased region" description="Gly residues" evidence="1">
    <location>
        <begin position="208"/>
        <end position="222"/>
    </location>
</feature>
<evidence type="ECO:0000313" key="2">
    <source>
        <dbReference type="EMBL" id="CAA9315749.1"/>
    </source>
</evidence>
<evidence type="ECO:0000256" key="1">
    <source>
        <dbReference type="SAM" id="MobiDB-lite"/>
    </source>
</evidence>
<keyword evidence="2" id="KW-0645">Protease</keyword>
<feature type="compositionally biased region" description="Basic residues" evidence="1">
    <location>
        <begin position="116"/>
        <end position="132"/>
    </location>
</feature>
<accession>A0A6J4KXB5</accession>
<organism evidence="2">
    <name type="scientific">uncultured Gemmatimonadota bacterium</name>
    <dbReference type="NCBI Taxonomy" id="203437"/>
    <lineage>
        <taxon>Bacteria</taxon>
        <taxon>Pseudomonadati</taxon>
        <taxon>Gemmatimonadota</taxon>
        <taxon>environmental samples</taxon>
    </lineage>
</organism>
<feature type="compositionally biased region" description="Low complexity" evidence="1">
    <location>
        <begin position="293"/>
        <end position="308"/>
    </location>
</feature>
<feature type="compositionally biased region" description="Low complexity" evidence="1">
    <location>
        <begin position="267"/>
        <end position="281"/>
    </location>
</feature>
<dbReference type="AlphaFoldDB" id="A0A6J4KXB5"/>
<feature type="compositionally biased region" description="Basic and acidic residues" evidence="1">
    <location>
        <begin position="53"/>
        <end position="62"/>
    </location>
</feature>
<feature type="region of interest" description="Disordered" evidence="1">
    <location>
        <begin position="1"/>
        <end position="411"/>
    </location>
</feature>
<reference evidence="2" key="1">
    <citation type="submission" date="2020-02" db="EMBL/GenBank/DDBJ databases">
        <authorList>
            <person name="Meier V. D."/>
        </authorList>
    </citation>
    <scope>NUCLEOTIDE SEQUENCE</scope>
    <source>
        <strain evidence="2">AVDCRST_MAG89</strain>
    </source>
</reference>
<feature type="compositionally biased region" description="Basic and acidic residues" evidence="1">
    <location>
        <begin position="92"/>
        <end position="104"/>
    </location>
</feature>
<feature type="compositionally biased region" description="Basic residues" evidence="1">
    <location>
        <begin position="383"/>
        <end position="395"/>
    </location>
</feature>
<feature type="non-terminal residue" evidence="2">
    <location>
        <position position="411"/>
    </location>
</feature>
<sequence length="411" mass="43800">APPSARARRAGPARPARGCAVPPPGARPGGSVRGDARAAQRHHGRCRRSGGAHHADFRERPARRGPGSGADRGHGHPPAWARIQRSRLRRLVLAERQRRDDGHHLDRRVRVPGGPRPHHQHPQRGRGTRRRHPVDVQEVPGLPVGAPRRRGDLGRPPERHQRLSRPPRARLFRAGRRRRRSRGRGGRRWRNGNDLPRLQGRDRHVVAHGGGGGGGVHGGGAGAVQLRRAAGAPDRRGAGGAGAHGARRVPGDGPSAGAGVDAHHAAVRTAGVRARGAAAGGERVHHHRGGDGRAAPAAPAGAAGEADGAGAGSSRQHRQPLLGRHLRRVLDGQPRRRGRHGHARADHASQRPPGPALYRHRAGYGRGGDERPGRRRDDDGHRRPARARPAARPRPRNPGPLQPPGAARATV</sequence>
<dbReference type="EMBL" id="CADCTV010000303">
    <property type="protein sequence ID" value="CAA9315749.1"/>
    <property type="molecule type" value="Genomic_DNA"/>
</dbReference>
<feature type="compositionally biased region" description="Basic and acidic residues" evidence="1">
    <location>
        <begin position="367"/>
        <end position="382"/>
    </location>
</feature>